<accession>A0ABW3MJC2</accession>
<evidence type="ECO:0008006" key="3">
    <source>
        <dbReference type="Google" id="ProtNLM"/>
    </source>
</evidence>
<organism evidence="1 2">
    <name type="scientific">Kibdelosporangium lantanae</name>
    <dbReference type="NCBI Taxonomy" id="1497396"/>
    <lineage>
        <taxon>Bacteria</taxon>
        <taxon>Bacillati</taxon>
        <taxon>Actinomycetota</taxon>
        <taxon>Actinomycetes</taxon>
        <taxon>Pseudonocardiales</taxon>
        <taxon>Pseudonocardiaceae</taxon>
        <taxon>Kibdelosporangium</taxon>
    </lineage>
</organism>
<sequence>MKKRRTGPLVLVAVVVVIAAGVVVLGGGKLPWLDALLPSDSPEPDPCPIPTTVATDPLPAPPGVQVVDKGFTQADNGQLSVGVVVANTTDKVAYRTQLTYQLFDNTHTQIPNRGIVQAVVPILMPGQRVGLGFSSVQSSPKAASFDITVGSTTWLPALPGFTPVTGVFTRTRPVSPDQTPLVVLDYHEKSTNCRQLSPAKVRGVLRAAAGH</sequence>
<comment type="caution">
    <text evidence="1">The sequence shown here is derived from an EMBL/GenBank/DDBJ whole genome shotgun (WGS) entry which is preliminary data.</text>
</comment>
<proteinExistence type="predicted"/>
<reference evidence="2" key="1">
    <citation type="journal article" date="2019" name="Int. J. Syst. Evol. Microbiol.">
        <title>The Global Catalogue of Microorganisms (GCM) 10K type strain sequencing project: providing services to taxonomists for standard genome sequencing and annotation.</title>
        <authorList>
            <consortium name="The Broad Institute Genomics Platform"/>
            <consortium name="The Broad Institute Genome Sequencing Center for Infectious Disease"/>
            <person name="Wu L."/>
            <person name="Ma J."/>
        </authorList>
    </citation>
    <scope>NUCLEOTIDE SEQUENCE [LARGE SCALE GENOMIC DNA]</scope>
    <source>
        <strain evidence="2">JCM 31486</strain>
    </source>
</reference>
<evidence type="ECO:0000313" key="2">
    <source>
        <dbReference type="Proteomes" id="UP001597045"/>
    </source>
</evidence>
<feature type="non-terminal residue" evidence="1">
    <location>
        <position position="211"/>
    </location>
</feature>
<dbReference type="EMBL" id="JBHTIS010002689">
    <property type="protein sequence ID" value="MFD1050218.1"/>
    <property type="molecule type" value="Genomic_DNA"/>
</dbReference>
<evidence type="ECO:0000313" key="1">
    <source>
        <dbReference type="EMBL" id="MFD1050218.1"/>
    </source>
</evidence>
<dbReference type="Proteomes" id="UP001597045">
    <property type="component" value="Unassembled WGS sequence"/>
</dbReference>
<protein>
    <recommendedName>
        <fullName evidence="3">DUF4352 domain-containing protein</fullName>
    </recommendedName>
</protein>
<keyword evidence="2" id="KW-1185">Reference proteome</keyword>
<name>A0ABW3MJC2_9PSEU</name>
<gene>
    <name evidence="1" type="ORF">ACFQ1S_34200</name>
</gene>